<evidence type="ECO:0000313" key="2">
    <source>
        <dbReference type="Proteomes" id="UP000189337"/>
    </source>
</evidence>
<dbReference type="AlphaFoldDB" id="A0AB73NG43"/>
<gene>
    <name evidence="1" type="ORF">BWD14_00680</name>
</gene>
<name>A0AB73NG43_9LEPT</name>
<proteinExistence type="predicted"/>
<accession>A0AB73NG43</accession>
<dbReference type="Proteomes" id="UP000189337">
    <property type="component" value="Unassembled WGS sequence"/>
</dbReference>
<comment type="caution">
    <text evidence="1">The sequence shown here is derived from an EMBL/GenBank/DDBJ whole genome shotgun (WGS) entry which is preliminary data.</text>
</comment>
<reference evidence="1 2" key="1">
    <citation type="submission" date="2017-01" db="EMBL/GenBank/DDBJ databases">
        <title>Comparative genomic analysis of Brazilian Leptospira santarosai.</title>
        <authorList>
            <person name="Moreno L.Z."/>
            <person name="Miraglia F."/>
            <person name="Kremer F.S."/>
            <person name="Eslabao M.R."/>
            <person name="Lilenbaum W."/>
            <person name="Dellagostin O.A."/>
            <person name="Moreno A.M."/>
        </authorList>
    </citation>
    <scope>NUCLEOTIDE SEQUENCE [LARGE SCALE GENOMIC DNA]</scope>
    <source>
        <strain evidence="1 2">M52/8-19</strain>
    </source>
</reference>
<evidence type="ECO:0000313" key="1">
    <source>
        <dbReference type="EMBL" id="ONF94597.1"/>
    </source>
</evidence>
<organism evidence="1 2">
    <name type="scientific">Leptospira santarosai</name>
    <dbReference type="NCBI Taxonomy" id="28183"/>
    <lineage>
        <taxon>Bacteria</taxon>
        <taxon>Pseudomonadati</taxon>
        <taxon>Spirochaetota</taxon>
        <taxon>Spirochaetia</taxon>
        <taxon>Leptospirales</taxon>
        <taxon>Leptospiraceae</taxon>
        <taxon>Leptospira</taxon>
    </lineage>
</organism>
<protein>
    <submittedName>
        <fullName evidence="1">Uncharacterized protein</fullName>
    </submittedName>
</protein>
<dbReference type="EMBL" id="MTSU01000001">
    <property type="protein sequence ID" value="ONF94597.1"/>
    <property type="molecule type" value="Genomic_DNA"/>
</dbReference>
<sequence length="71" mass="8313">MGTPAFQTIVSRALPKERMCSCTVCFNLENVGVPTFQVVSFRTLQQQARVPLKRPNDYDVISLWENFYHFW</sequence>